<dbReference type="PANTHER" id="PTHR15653:SF0">
    <property type="entry name" value="CONNECTOR OF KINASE TO AP-1, ISOFORM E"/>
    <property type="match status" value="1"/>
</dbReference>
<dbReference type="Gene3D" id="2.130.10.10">
    <property type="entry name" value="YVTN repeat-like/Quinoprotein amine dehydrogenase"/>
    <property type="match status" value="3"/>
</dbReference>
<dbReference type="InterPro" id="IPR036322">
    <property type="entry name" value="WD40_repeat_dom_sf"/>
</dbReference>
<feature type="region of interest" description="Disordered" evidence="2">
    <location>
        <begin position="1"/>
        <end position="25"/>
    </location>
</feature>
<protein>
    <submittedName>
        <fullName evidence="3">Uncharacterized protein</fullName>
    </submittedName>
</protein>
<dbReference type="EMBL" id="SNRW01002795">
    <property type="protein sequence ID" value="KAA6391690.1"/>
    <property type="molecule type" value="Genomic_DNA"/>
</dbReference>
<dbReference type="PANTHER" id="PTHR15653">
    <property type="entry name" value="STRIATIN"/>
    <property type="match status" value="1"/>
</dbReference>
<dbReference type="InterPro" id="IPR015943">
    <property type="entry name" value="WD40/YVTN_repeat-like_dom_sf"/>
</dbReference>
<comment type="caution">
    <text evidence="3">The sequence shown here is derived from an EMBL/GenBank/DDBJ whole genome shotgun (WGS) entry which is preliminary data.</text>
</comment>
<evidence type="ECO:0000256" key="2">
    <source>
        <dbReference type="SAM" id="MobiDB-lite"/>
    </source>
</evidence>
<dbReference type="SMART" id="SM00320">
    <property type="entry name" value="WD40"/>
    <property type="match status" value="4"/>
</dbReference>
<keyword evidence="1" id="KW-0853">WD repeat</keyword>
<reference evidence="3 4" key="1">
    <citation type="submission" date="2019-03" db="EMBL/GenBank/DDBJ databases">
        <title>Single cell metagenomics reveals metabolic interactions within the superorganism composed of flagellate Streblomastix strix and complex community of Bacteroidetes bacteria on its surface.</title>
        <authorList>
            <person name="Treitli S.C."/>
            <person name="Kolisko M."/>
            <person name="Husnik F."/>
            <person name="Keeling P."/>
            <person name="Hampl V."/>
        </authorList>
    </citation>
    <scope>NUCLEOTIDE SEQUENCE [LARGE SCALE GENOMIC DNA]</scope>
    <source>
        <strain evidence="3">ST1C</strain>
    </source>
</reference>
<proteinExistence type="predicted"/>
<accession>A0A5J4WA54</accession>
<dbReference type="AlphaFoldDB" id="A0A5J4WA54"/>
<feature type="repeat" description="WD" evidence="1">
    <location>
        <begin position="273"/>
        <end position="295"/>
    </location>
</feature>
<sequence>MPNSPKPKYHSKVGSSLSDNNFEENTNAEAVTEQLKDQIENIQMKLPQETNPIVFDPSILEQTPLLRQGGHIDFNVAQLAKNYTINECKYAISAHMSSISSFAFHPHLMLLLSGSLDGSVSLTDVSHSAKKTLLNEKIKANPLPNLSMTVVNITPYVQAAVQQAIPLKMLDPKKRKQYLNNIEQFQNPIIQKMSQDLGCFAAGSSDGRISVYGLPDPNMQMIDNNNKLQPNKMFEIIGHKDAVWSIDETQQQFGLYNGVGIPHKGQVINETRLVSGSADGTVRVWKIRSDGTIPTTAQTSGNNDVDYNSFYQQERIFKHTPSISNSVVTTWNNARNKIINYENLNYDKNKIQFLSEREVIEDKWQESDIPSSVLFDPMNMDKVITGYVSGDIVRFDIETNQESGYTRIGSQNKAERILTISKSRYAPHYSRGLMVPLLVTTNLGYLHLVEPTTLHTIASIKAPNDQINTKSIGNDIQIKTIQSLSSQLQKKSVDHTNVIQLNRIIMNNYPIYSQQVYYSSLNDRIERLKRRNEQFESSSLTNQQIIEPSPLEMWKYGISTQLTVKTIFTNATYLQSDSLIAASTNTGHVIMYDIRHNGQIVLGRIGQVNNINNNICNLNSPSNCQRITSMAAHSQHNLLVTGNEDGFINIFCGNSV</sequence>
<evidence type="ECO:0000313" key="4">
    <source>
        <dbReference type="Proteomes" id="UP000324800"/>
    </source>
</evidence>
<dbReference type="InterPro" id="IPR001680">
    <property type="entry name" value="WD40_rpt"/>
</dbReference>
<dbReference type="SUPFAM" id="SSF50978">
    <property type="entry name" value="WD40 repeat-like"/>
    <property type="match status" value="1"/>
</dbReference>
<evidence type="ECO:0000256" key="1">
    <source>
        <dbReference type="PROSITE-ProRule" id="PRU00221"/>
    </source>
</evidence>
<dbReference type="Pfam" id="PF00400">
    <property type="entry name" value="WD40"/>
    <property type="match status" value="3"/>
</dbReference>
<dbReference type="OrthoDB" id="727118at2759"/>
<feature type="repeat" description="WD" evidence="1">
    <location>
        <begin position="92"/>
        <end position="133"/>
    </location>
</feature>
<feature type="compositionally biased region" description="Polar residues" evidence="2">
    <location>
        <begin position="13"/>
        <end position="25"/>
    </location>
</feature>
<organism evidence="3 4">
    <name type="scientific">Streblomastix strix</name>
    <dbReference type="NCBI Taxonomy" id="222440"/>
    <lineage>
        <taxon>Eukaryota</taxon>
        <taxon>Metamonada</taxon>
        <taxon>Preaxostyla</taxon>
        <taxon>Oxymonadida</taxon>
        <taxon>Streblomastigidae</taxon>
        <taxon>Streblomastix</taxon>
    </lineage>
</organism>
<dbReference type="Proteomes" id="UP000324800">
    <property type="component" value="Unassembled WGS sequence"/>
</dbReference>
<dbReference type="InterPro" id="IPR051488">
    <property type="entry name" value="WD_repeat_striatin"/>
</dbReference>
<evidence type="ECO:0000313" key="3">
    <source>
        <dbReference type="EMBL" id="KAA6391690.1"/>
    </source>
</evidence>
<dbReference type="PROSITE" id="PS50082">
    <property type="entry name" value="WD_REPEATS_2"/>
    <property type="match status" value="2"/>
</dbReference>
<name>A0A5J4WA54_9EUKA</name>
<gene>
    <name evidence="3" type="ORF">EZS28_012782</name>
</gene>